<evidence type="ECO:0000256" key="2">
    <source>
        <dbReference type="ARBA" id="ARBA00023002"/>
    </source>
</evidence>
<dbReference type="InterPro" id="IPR002347">
    <property type="entry name" value="SDR_fam"/>
</dbReference>
<dbReference type="PRINTS" id="PR00081">
    <property type="entry name" value="GDHRDH"/>
</dbReference>
<organism evidence="4 5">
    <name type="scientific">Advenella kashmirensis</name>
    <dbReference type="NCBI Taxonomy" id="310575"/>
    <lineage>
        <taxon>Bacteria</taxon>
        <taxon>Pseudomonadati</taxon>
        <taxon>Pseudomonadota</taxon>
        <taxon>Betaproteobacteria</taxon>
        <taxon>Burkholderiales</taxon>
        <taxon>Alcaligenaceae</taxon>
    </lineage>
</organism>
<reference evidence="4 5" key="1">
    <citation type="journal article" date="2018" name="Nat. Biotechnol.">
        <title>A standardized bacterial taxonomy based on genome phylogeny substantially revises the tree of life.</title>
        <authorList>
            <person name="Parks D.H."/>
            <person name="Chuvochina M."/>
            <person name="Waite D.W."/>
            <person name="Rinke C."/>
            <person name="Skarshewski A."/>
            <person name="Chaumeil P.A."/>
            <person name="Hugenholtz P."/>
        </authorList>
    </citation>
    <scope>NUCLEOTIDE SEQUENCE [LARGE SCALE GENOMIC DNA]</scope>
    <source>
        <strain evidence="4">UBA10707</strain>
    </source>
</reference>
<dbReference type="SUPFAM" id="SSF51735">
    <property type="entry name" value="NAD(P)-binding Rossmann-fold domains"/>
    <property type="match status" value="1"/>
</dbReference>
<dbReference type="InterPro" id="IPR057326">
    <property type="entry name" value="KR_dom"/>
</dbReference>
<evidence type="ECO:0000313" key="5">
    <source>
        <dbReference type="Proteomes" id="UP000264036"/>
    </source>
</evidence>
<dbReference type="InterPro" id="IPR036291">
    <property type="entry name" value="NAD(P)-bd_dom_sf"/>
</dbReference>
<dbReference type="PROSITE" id="PS00061">
    <property type="entry name" value="ADH_SHORT"/>
    <property type="match status" value="1"/>
</dbReference>
<proteinExistence type="inferred from homology"/>
<dbReference type="Proteomes" id="UP000264036">
    <property type="component" value="Unassembled WGS sequence"/>
</dbReference>
<keyword evidence="2" id="KW-0560">Oxidoreductase</keyword>
<dbReference type="PANTHER" id="PTHR42760:SF115">
    <property type="entry name" value="3-OXOACYL-[ACYL-CARRIER-PROTEIN] REDUCTASE FABG"/>
    <property type="match status" value="1"/>
</dbReference>
<name>A0A356LGP4_9BURK</name>
<sequence>MISFDKKVAFITGGGTGIGLATAQLMADNGATIVLADIDQKALDHAAVSLAAHSDRVLCLRMDVSDATTCTDAIERAAQTFGKIDFLVHCAGIYPSALVKDTSDADWLRLMNINLNSTFFLCRAVQKHLSEQGAIVLLGSLAGHRGSYAHAAYAATKGATFSFARSLAMELAPHARVNVVSPGIIKTAMTRDLLGEKGDQLLAATPLGRHGTVNDIAGTIAFLCSPLAAFITGETIQVNGGLYMS</sequence>
<dbReference type="AlphaFoldDB" id="A0A356LGP4"/>
<comment type="similarity">
    <text evidence="1">Belongs to the short-chain dehydrogenases/reductases (SDR) family.</text>
</comment>
<dbReference type="PRINTS" id="PR00080">
    <property type="entry name" value="SDRFAMILY"/>
</dbReference>
<dbReference type="FunFam" id="3.40.50.720:FF:000084">
    <property type="entry name" value="Short-chain dehydrogenase reductase"/>
    <property type="match status" value="1"/>
</dbReference>
<feature type="domain" description="Ketoreductase" evidence="3">
    <location>
        <begin position="7"/>
        <end position="188"/>
    </location>
</feature>
<protein>
    <submittedName>
        <fullName evidence="4">3-oxoacyl-ACP reductase</fullName>
    </submittedName>
</protein>
<dbReference type="PANTHER" id="PTHR42760">
    <property type="entry name" value="SHORT-CHAIN DEHYDROGENASES/REDUCTASES FAMILY MEMBER"/>
    <property type="match status" value="1"/>
</dbReference>
<gene>
    <name evidence="4" type="ORF">DD666_12155</name>
</gene>
<dbReference type="Pfam" id="PF13561">
    <property type="entry name" value="adh_short_C2"/>
    <property type="match status" value="1"/>
</dbReference>
<dbReference type="SMART" id="SM00822">
    <property type="entry name" value="PKS_KR"/>
    <property type="match status" value="1"/>
</dbReference>
<evidence type="ECO:0000313" key="4">
    <source>
        <dbReference type="EMBL" id="HBP30156.1"/>
    </source>
</evidence>
<comment type="caution">
    <text evidence="4">The sequence shown here is derived from an EMBL/GenBank/DDBJ whole genome shotgun (WGS) entry which is preliminary data.</text>
</comment>
<evidence type="ECO:0000256" key="1">
    <source>
        <dbReference type="ARBA" id="ARBA00006484"/>
    </source>
</evidence>
<dbReference type="GO" id="GO:0016616">
    <property type="term" value="F:oxidoreductase activity, acting on the CH-OH group of donors, NAD or NADP as acceptor"/>
    <property type="evidence" value="ECO:0007669"/>
    <property type="project" value="UniProtKB-ARBA"/>
</dbReference>
<accession>A0A356LGP4</accession>
<dbReference type="Gene3D" id="3.40.50.720">
    <property type="entry name" value="NAD(P)-binding Rossmann-like Domain"/>
    <property type="match status" value="1"/>
</dbReference>
<dbReference type="InterPro" id="IPR020904">
    <property type="entry name" value="Sc_DH/Rdtase_CS"/>
</dbReference>
<dbReference type="EMBL" id="DOEK01000029">
    <property type="protein sequence ID" value="HBP30156.1"/>
    <property type="molecule type" value="Genomic_DNA"/>
</dbReference>
<evidence type="ECO:0000259" key="3">
    <source>
        <dbReference type="SMART" id="SM00822"/>
    </source>
</evidence>
<dbReference type="CDD" id="cd05233">
    <property type="entry name" value="SDR_c"/>
    <property type="match status" value="1"/>
</dbReference>